<gene>
    <name evidence="5" type="ORF">SETIT_2G160000v2</name>
</gene>
<dbReference type="EMBL" id="CM003529">
    <property type="protein sequence ID" value="RCV11093.1"/>
    <property type="molecule type" value="Genomic_DNA"/>
</dbReference>
<comment type="subcellular location">
    <subcellularLocation>
        <location evidence="1">Nucleus</location>
    </subcellularLocation>
</comment>
<feature type="region of interest" description="Disordered" evidence="3">
    <location>
        <begin position="470"/>
        <end position="494"/>
    </location>
</feature>
<dbReference type="InterPro" id="IPR005491">
    <property type="entry name" value="ENT_dom"/>
</dbReference>
<reference evidence="5" key="1">
    <citation type="journal article" date="2012" name="Nat. Biotechnol.">
        <title>Reference genome sequence of the model plant Setaria.</title>
        <authorList>
            <person name="Bennetzen J.L."/>
            <person name="Schmutz J."/>
            <person name="Wang H."/>
            <person name="Percifield R."/>
            <person name="Hawkins J."/>
            <person name="Pontaroli A.C."/>
            <person name="Estep M."/>
            <person name="Feng L."/>
            <person name="Vaughn J.N."/>
            <person name="Grimwood J."/>
            <person name="Jenkins J."/>
            <person name="Barry K."/>
            <person name="Lindquist E."/>
            <person name="Hellsten U."/>
            <person name="Deshpande S."/>
            <person name="Wang X."/>
            <person name="Wu X."/>
            <person name="Mitros T."/>
            <person name="Triplett J."/>
            <person name="Yang X."/>
            <person name="Ye C.Y."/>
            <person name="Mauro-Herrera M."/>
            <person name="Wang L."/>
            <person name="Li P."/>
            <person name="Sharma M."/>
            <person name="Sharma R."/>
            <person name="Ronald P.C."/>
            <person name="Panaud O."/>
            <person name="Kellogg E.A."/>
            <person name="Brutnell T.P."/>
            <person name="Doust A.N."/>
            <person name="Tuskan G.A."/>
            <person name="Rokhsar D."/>
            <person name="Devos K.M."/>
        </authorList>
    </citation>
    <scope>NUCLEOTIDE SEQUENCE [LARGE SCALE GENOMIC DNA]</scope>
    <source>
        <strain evidence="5">Yugu1</strain>
    </source>
</reference>
<keyword evidence="2" id="KW-0539">Nucleus</keyword>
<feature type="region of interest" description="Disordered" evidence="3">
    <location>
        <begin position="522"/>
        <end position="543"/>
    </location>
</feature>
<dbReference type="InterPro" id="IPR033485">
    <property type="entry name" value="EMSY-LIKE_plant"/>
</dbReference>
<dbReference type="GO" id="GO:0005634">
    <property type="term" value="C:nucleus"/>
    <property type="evidence" value="ECO:0007669"/>
    <property type="project" value="UniProtKB-SubCell"/>
</dbReference>
<evidence type="ECO:0000313" key="5">
    <source>
        <dbReference type="EMBL" id="RCV11093.1"/>
    </source>
</evidence>
<dbReference type="OrthoDB" id="533185at2759"/>
<dbReference type="PANTHER" id="PTHR33432">
    <property type="entry name" value="PROTEIN EMSY-LIKE 4"/>
    <property type="match status" value="1"/>
</dbReference>
<dbReference type="PANTHER" id="PTHR33432:SF2">
    <property type="entry name" value="OS09G0279000 PROTEIN"/>
    <property type="match status" value="1"/>
</dbReference>
<accession>A0A368PZR3</accession>
<feature type="domain" description="ENT" evidence="4">
    <location>
        <begin position="567"/>
        <end position="657"/>
    </location>
</feature>
<reference evidence="5" key="2">
    <citation type="submission" date="2015-07" db="EMBL/GenBank/DDBJ databases">
        <authorList>
            <person name="Noorani M."/>
        </authorList>
    </citation>
    <scope>NUCLEOTIDE SEQUENCE</scope>
    <source>
        <strain evidence="5">Yugu1</strain>
    </source>
</reference>
<evidence type="ECO:0000256" key="3">
    <source>
        <dbReference type="SAM" id="MobiDB-lite"/>
    </source>
</evidence>
<dbReference type="Gene3D" id="1.10.1240.40">
    <property type="entry name" value="ENT domain"/>
    <property type="match status" value="1"/>
</dbReference>
<evidence type="ECO:0000259" key="4">
    <source>
        <dbReference type="PROSITE" id="PS51138"/>
    </source>
</evidence>
<dbReference type="SMART" id="SM01191">
    <property type="entry name" value="ENT"/>
    <property type="match status" value="1"/>
</dbReference>
<dbReference type="AlphaFoldDB" id="A0A368PZR3"/>
<protein>
    <recommendedName>
        <fullName evidence="4">ENT domain-containing protein</fullName>
    </recommendedName>
</protein>
<sequence length="660" mass="72043">MPAFGRLCDRVPLLDITKRSGQHVNYENSLCGQKSNGSCYTDAAIVTGNPYMPRVMRLQEQGSSEPYELNNRYNAPTAKNIGDLNGMHSWVQEHPEERKMIQTSLELLMSQSKNVQPPIFSGSFGGDLSNAPTLQVQGTAYSSKGHKMIQTPLVMLVSQSRNVCPPNLSGSTYSSNGHRMIQTPSNLLMSESRNVGLTNYTGSVGGEPTNIPSSQVHGTAYSSRGHKMIQTPWQMLMSGSRNVCPPNLSGSTYAMEMASLANPQVHSTSYSSRGHRMIQTPTDQMMSESFNAALPNSTGSAVGGEPTNIPSSQVHGTVYSSKGHEMIQTPLEMLMSQSTKPNLSGSTFGVELASVANPQVHNTVYSSRGHRMIQTPMDLLMLERRNFGPPNSTVSAVSVQPTNVPSSQVNGSAYSSSETDADNDLPPPSLNSRDTRGSGCVSGEGRATIPASSHARVQTDMEAQIHQLEHGTNNDDDLPPPSPNGSDMRVHGHVSDDGRAIVPASSYARAHIDMDAQVHHLELGTDGDDDPPPPYSNSRDMRGSGHVCGDGRAIVTTSSHARAPTDMEAQIHQLEQQAYYLVLRAFKARSDSITWEKEDLITELREELRVSDEAHQQLLNMINNDDLTHSIRDFMHWFMISIHQMRPGNGLILRRSKNIL</sequence>
<dbReference type="InterPro" id="IPR036142">
    <property type="entry name" value="ENT_dom-like_sf"/>
</dbReference>
<dbReference type="SUPFAM" id="SSF158639">
    <property type="entry name" value="ENT-like"/>
    <property type="match status" value="1"/>
</dbReference>
<dbReference type="PROSITE" id="PS51138">
    <property type="entry name" value="ENT"/>
    <property type="match status" value="1"/>
</dbReference>
<dbReference type="Pfam" id="PF03735">
    <property type="entry name" value="ENT"/>
    <property type="match status" value="1"/>
</dbReference>
<evidence type="ECO:0000256" key="1">
    <source>
        <dbReference type="ARBA" id="ARBA00004123"/>
    </source>
</evidence>
<proteinExistence type="predicted"/>
<organism evidence="5">
    <name type="scientific">Setaria italica</name>
    <name type="common">Foxtail millet</name>
    <name type="synonym">Panicum italicum</name>
    <dbReference type="NCBI Taxonomy" id="4555"/>
    <lineage>
        <taxon>Eukaryota</taxon>
        <taxon>Viridiplantae</taxon>
        <taxon>Streptophyta</taxon>
        <taxon>Embryophyta</taxon>
        <taxon>Tracheophyta</taxon>
        <taxon>Spermatophyta</taxon>
        <taxon>Magnoliopsida</taxon>
        <taxon>Liliopsida</taxon>
        <taxon>Poales</taxon>
        <taxon>Poaceae</taxon>
        <taxon>PACMAD clade</taxon>
        <taxon>Panicoideae</taxon>
        <taxon>Panicodae</taxon>
        <taxon>Paniceae</taxon>
        <taxon>Cenchrinae</taxon>
        <taxon>Setaria</taxon>
    </lineage>
</organism>
<name>A0A368PZR3_SETIT</name>
<dbReference type="GO" id="GO:0050832">
    <property type="term" value="P:defense response to fungus"/>
    <property type="evidence" value="ECO:0007669"/>
    <property type="project" value="InterPro"/>
</dbReference>
<feature type="region of interest" description="Disordered" evidence="3">
    <location>
        <begin position="391"/>
        <end position="457"/>
    </location>
</feature>
<evidence type="ECO:0000256" key="2">
    <source>
        <dbReference type="ARBA" id="ARBA00023242"/>
    </source>
</evidence>
<feature type="compositionally biased region" description="Polar residues" evidence="3">
    <location>
        <begin position="391"/>
        <end position="418"/>
    </location>
</feature>